<sequence>MRVLLVAVALLAAFLPALATPALQGQSGRFLAGDDVKVGNVIFLHACGTGMNTLNLGRTYWAGPDDREKWNWDQIPEMAVYRAHMKDQLVGTHNGGATIHAFGYKVDADSFGQDGDRSIKALSGFPGSILREAQHHGMPTALTNDGSLAVPGTGSFTSEVDPEARTSAEIVRQIVDGRPGFENKDFPPEVLLAGGESLFLPEGTPECGEKITHDCFVHKDPVSGAGPQRTDGRNLIRDLANRGYTVIRTRQEFDELLHRIESDPHFFPKVLGLFARGDTFNGETEEQLIEDGLVIEERAGTKEGRLLLFGGRPGTRSFNPPSAAELGKMALLLIKRFSNAAGKPFFAALELESTDDFPNIANGIGTLNAVKRADDLIGVVRDFFENVDPHSFGILPPVNDAGGPQLFIPIVDDEGKVTITGGNPSLENEPVGIFPLDGFEGRNTLPFESAPNAFGFIQKFAIGYVGTEDVHGAILARAGGINAHLLRDKFSVFFDNTDVYRLMYLSLFGKFLPESYGQNAPDRDGH</sequence>
<dbReference type="STRING" id="1169540.A0A0G4GZ72"/>
<keyword evidence="2" id="KW-0597">Phosphoprotein</keyword>
<dbReference type="PhylomeDB" id="A0A0G4GZ72"/>
<dbReference type="SUPFAM" id="SSF53649">
    <property type="entry name" value="Alkaline phosphatase-like"/>
    <property type="match status" value="1"/>
</dbReference>
<dbReference type="EC" id="3.1.3.1" evidence="1"/>
<dbReference type="PANTHER" id="PTHR11596:SF5">
    <property type="entry name" value="ALKALINE PHOSPHATASE"/>
    <property type="match status" value="1"/>
</dbReference>
<gene>
    <name evidence="4" type="ORF">Vbra_19138</name>
</gene>
<evidence type="ECO:0000256" key="3">
    <source>
        <dbReference type="SAM" id="SignalP"/>
    </source>
</evidence>
<reference evidence="4 5" key="1">
    <citation type="submission" date="2014-11" db="EMBL/GenBank/DDBJ databases">
        <authorList>
            <person name="Zhu J."/>
            <person name="Qi W."/>
            <person name="Song R."/>
        </authorList>
    </citation>
    <scope>NUCLEOTIDE SEQUENCE [LARGE SCALE GENOMIC DNA]</scope>
</reference>
<dbReference type="Proteomes" id="UP000041254">
    <property type="component" value="Unassembled WGS sequence"/>
</dbReference>
<dbReference type="PANTHER" id="PTHR11596">
    <property type="entry name" value="ALKALINE PHOSPHATASE"/>
    <property type="match status" value="1"/>
</dbReference>
<dbReference type="InterPro" id="IPR017850">
    <property type="entry name" value="Alkaline_phosphatase_core_sf"/>
</dbReference>
<organism evidence="4 5">
    <name type="scientific">Vitrella brassicaformis (strain CCMP3155)</name>
    <dbReference type="NCBI Taxonomy" id="1169540"/>
    <lineage>
        <taxon>Eukaryota</taxon>
        <taxon>Sar</taxon>
        <taxon>Alveolata</taxon>
        <taxon>Colpodellida</taxon>
        <taxon>Vitrellaceae</taxon>
        <taxon>Vitrella</taxon>
    </lineage>
</organism>
<proteinExistence type="predicted"/>
<keyword evidence="5" id="KW-1185">Reference proteome</keyword>
<feature type="chain" id="PRO_5005190720" description="alkaline phosphatase" evidence="3">
    <location>
        <begin position="20"/>
        <end position="526"/>
    </location>
</feature>
<dbReference type="Pfam" id="PF00245">
    <property type="entry name" value="Alk_phosphatase"/>
    <property type="match status" value="1"/>
</dbReference>
<keyword evidence="3" id="KW-0732">Signal</keyword>
<dbReference type="OrthoDB" id="7392499at2759"/>
<name>A0A0G4GZ72_VITBC</name>
<dbReference type="InParanoid" id="A0A0G4GZ72"/>
<dbReference type="EMBL" id="CDMY01000897">
    <property type="protein sequence ID" value="CEM36537.1"/>
    <property type="molecule type" value="Genomic_DNA"/>
</dbReference>
<evidence type="ECO:0000256" key="2">
    <source>
        <dbReference type="ARBA" id="ARBA00022553"/>
    </source>
</evidence>
<protein>
    <recommendedName>
        <fullName evidence="1">alkaline phosphatase</fullName>
        <ecNumber evidence="1">3.1.3.1</ecNumber>
    </recommendedName>
</protein>
<accession>A0A0G4GZ72</accession>
<evidence type="ECO:0000256" key="1">
    <source>
        <dbReference type="ARBA" id="ARBA00012647"/>
    </source>
</evidence>
<feature type="signal peptide" evidence="3">
    <location>
        <begin position="1"/>
        <end position="19"/>
    </location>
</feature>
<evidence type="ECO:0000313" key="5">
    <source>
        <dbReference type="Proteomes" id="UP000041254"/>
    </source>
</evidence>
<dbReference type="AlphaFoldDB" id="A0A0G4GZ72"/>
<dbReference type="GO" id="GO:0004035">
    <property type="term" value="F:alkaline phosphatase activity"/>
    <property type="evidence" value="ECO:0007669"/>
    <property type="project" value="UniProtKB-EC"/>
</dbReference>
<dbReference type="Gene3D" id="3.40.720.10">
    <property type="entry name" value="Alkaline Phosphatase, subunit A"/>
    <property type="match status" value="1"/>
</dbReference>
<evidence type="ECO:0000313" key="4">
    <source>
        <dbReference type="EMBL" id="CEM36537.1"/>
    </source>
</evidence>
<dbReference type="InterPro" id="IPR001952">
    <property type="entry name" value="Alkaline_phosphatase"/>
</dbReference>
<dbReference type="VEuPathDB" id="CryptoDB:Vbra_19138"/>